<organism evidence="2 3">
    <name type="scientific">Oikopleura dioica</name>
    <name type="common">Tunicate</name>
    <dbReference type="NCBI Taxonomy" id="34765"/>
    <lineage>
        <taxon>Eukaryota</taxon>
        <taxon>Metazoa</taxon>
        <taxon>Chordata</taxon>
        <taxon>Tunicata</taxon>
        <taxon>Appendicularia</taxon>
        <taxon>Copelata</taxon>
        <taxon>Oikopleuridae</taxon>
        <taxon>Oikopleura</taxon>
    </lineage>
</organism>
<dbReference type="EMBL" id="OU015567">
    <property type="protein sequence ID" value="CAG5110129.1"/>
    <property type="molecule type" value="Genomic_DNA"/>
</dbReference>
<name>A0ABN7T4B7_OIKDI</name>
<protein>
    <submittedName>
        <fullName evidence="2">Oidioi.mRNA.OKI2018_I69.chr2.g4561.t1.cds</fullName>
    </submittedName>
</protein>
<dbReference type="Proteomes" id="UP001158576">
    <property type="component" value="Chromosome 2"/>
</dbReference>
<keyword evidence="3" id="KW-1185">Reference proteome</keyword>
<accession>A0ABN7T4B7</accession>
<reference evidence="2 3" key="1">
    <citation type="submission" date="2021-04" db="EMBL/GenBank/DDBJ databases">
        <authorList>
            <person name="Bliznina A."/>
        </authorList>
    </citation>
    <scope>NUCLEOTIDE SEQUENCE [LARGE SCALE GENOMIC DNA]</scope>
</reference>
<evidence type="ECO:0000313" key="2">
    <source>
        <dbReference type="EMBL" id="CAG5110129.1"/>
    </source>
</evidence>
<proteinExistence type="predicted"/>
<evidence type="ECO:0000313" key="3">
    <source>
        <dbReference type="Proteomes" id="UP001158576"/>
    </source>
</evidence>
<gene>
    <name evidence="2" type="ORF">OKIOD_LOCUS13326</name>
</gene>
<keyword evidence="1" id="KW-0732">Signal</keyword>
<feature type="signal peptide" evidence="1">
    <location>
        <begin position="1"/>
        <end position="15"/>
    </location>
</feature>
<evidence type="ECO:0000256" key="1">
    <source>
        <dbReference type="SAM" id="SignalP"/>
    </source>
</evidence>
<feature type="chain" id="PRO_5046846184" evidence="1">
    <location>
        <begin position="16"/>
        <end position="87"/>
    </location>
</feature>
<sequence length="87" mass="10225">MKFLFAFSTLSVTVAELIRKRNSDIYKEFCGNLIDADFCYMCTMLWEEEFQQFLYAADPELTPETLEITAELCIQEDTINCCETFDY</sequence>